<dbReference type="EMBL" id="BAPF01000059">
    <property type="protein sequence ID" value="GBQ86584.1"/>
    <property type="molecule type" value="Genomic_DNA"/>
</dbReference>
<dbReference type="Gene3D" id="3.15.10.40">
    <property type="entry name" value="Uncharacterised protein PF07273, DUF1439"/>
    <property type="match status" value="1"/>
</dbReference>
<dbReference type="GeneID" id="29557081"/>
<evidence type="ECO:0000313" key="2">
    <source>
        <dbReference type="EMBL" id="GBQ86584.1"/>
    </source>
</evidence>
<protein>
    <submittedName>
        <fullName evidence="2">Uncharacterized protein</fullName>
    </submittedName>
</protein>
<dbReference type="RefSeq" id="WP_061505779.1">
    <property type="nucleotide sequence ID" value="NZ_BAPF01000059.1"/>
</dbReference>
<keyword evidence="3" id="KW-1185">Reference proteome</keyword>
<sequence>MTAVEYNHRIQKLSFTKVMALYSVLSLSLNISSYVSKLEVHREIPFMDIQNHIKNILPAQKGPVSVSTLRIAALDKTKVNLSLSGTYLVDRQKLPFEASATADFSYSGQQHTLALTGIHMQHAMLGGMTYQGDDAGQPQDKAYTIPDSAFDGFPAYILQAHTIKDRLASSTMSSIAIKGAALHIALAPSPFIMLAASITSSIIFLLISVAIALVVWREKPPRIASWIVGAKQETFPYRP</sequence>
<evidence type="ECO:0000256" key="1">
    <source>
        <dbReference type="SAM" id="Phobius"/>
    </source>
</evidence>
<keyword evidence="1" id="KW-0472">Membrane</keyword>
<accession>A0ABQ0Q157</accession>
<name>A0ABQ0Q157_9PROT</name>
<organism evidence="2 3">
    <name type="scientific">Acetobacter malorum DSM 14337</name>
    <dbReference type="NCBI Taxonomy" id="1307910"/>
    <lineage>
        <taxon>Bacteria</taxon>
        <taxon>Pseudomonadati</taxon>
        <taxon>Pseudomonadota</taxon>
        <taxon>Alphaproteobacteria</taxon>
        <taxon>Acetobacterales</taxon>
        <taxon>Acetobacteraceae</taxon>
        <taxon>Acetobacter</taxon>
    </lineage>
</organism>
<reference evidence="2" key="1">
    <citation type="submission" date="2013-04" db="EMBL/GenBank/DDBJ databases">
        <title>The genome sequencing project of 58 acetic acid bacteria.</title>
        <authorList>
            <person name="Okamoto-Kainuma A."/>
            <person name="Ishikawa M."/>
            <person name="Umino S."/>
            <person name="Koizumi Y."/>
            <person name="Shiwa Y."/>
            <person name="Yoshikawa H."/>
            <person name="Matsutani M."/>
            <person name="Matsushita K."/>
        </authorList>
    </citation>
    <scope>NUCLEOTIDE SEQUENCE</scope>
    <source>
        <strain evidence="2">DSM 14337</strain>
    </source>
</reference>
<evidence type="ECO:0000313" key="3">
    <source>
        <dbReference type="Proteomes" id="UP001065047"/>
    </source>
</evidence>
<gene>
    <name evidence="2" type="ORF">AA14337_3362</name>
</gene>
<feature type="transmembrane region" description="Helical" evidence="1">
    <location>
        <begin position="192"/>
        <end position="216"/>
    </location>
</feature>
<comment type="caution">
    <text evidence="2">The sequence shown here is derived from an EMBL/GenBank/DDBJ whole genome shotgun (WGS) entry which is preliminary data.</text>
</comment>
<dbReference type="Proteomes" id="UP001065047">
    <property type="component" value="Unassembled WGS sequence"/>
</dbReference>
<keyword evidence="1" id="KW-0812">Transmembrane</keyword>
<keyword evidence="1" id="KW-1133">Transmembrane helix</keyword>
<proteinExistence type="predicted"/>